<sequence length="93" mass="10482">MEVPFTGFELTFIVLAFVIFTLFSLASVCLQPQDLPSGTRLSTNQERSKHSPCTTCVWRSQLSELGFNKPSDSWPLAGWHPNAWRLLPVEFAP</sequence>
<keyword evidence="1" id="KW-0472">Membrane</keyword>
<keyword evidence="3" id="KW-1185">Reference proteome</keyword>
<evidence type="ECO:0000313" key="2">
    <source>
        <dbReference type="Ensembl" id="ENSNFUP00015041123.1"/>
    </source>
</evidence>
<proteinExistence type="predicted"/>
<dbReference type="Proteomes" id="UP000694548">
    <property type="component" value="Unassembled WGS sequence"/>
</dbReference>
<keyword evidence="1" id="KW-1133">Transmembrane helix</keyword>
<protein>
    <submittedName>
        <fullName evidence="2">Uncharacterized protein</fullName>
    </submittedName>
</protein>
<dbReference type="AlphaFoldDB" id="A0A8C6PBS3"/>
<evidence type="ECO:0000256" key="1">
    <source>
        <dbReference type="SAM" id="Phobius"/>
    </source>
</evidence>
<accession>A0A8C6PBS3</accession>
<reference evidence="2" key="2">
    <citation type="submission" date="2025-09" db="UniProtKB">
        <authorList>
            <consortium name="Ensembl"/>
        </authorList>
    </citation>
    <scope>IDENTIFICATION</scope>
</reference>
<name>A0A8C6PBS3_NOTFU</name>
<dbReference type="Ensembl" id="ENSNFUT00015042927.1">
    <property type="protein sequence ID" value="ENSNFUP00015041123.1"/>
    <property type="gene ID" value="ENSNFUG00015019739.1"/>
</dbReference>
<feature type="transmembrane region" description="Helical" evidence="1">
    <location>
        <begin position="12"/>
        <end position="30"/>
    </location>
</feature>
<dbReference type="GeneTree" id="ENSGT00940000176937"/>
<organism evidence="2 3">
    <name type="scientific">Nothobranchius furzeri</name>
    <name type="common">Turquoise killifish</name>
    <dbReference type="NCBI Taxonomy" id="105023"/>
    <lineage>
        <taxon>Eukaryota</taxon>
        <taxon>Metazoa</taxon>
        <taxon>Chordata</taxon>
        <taxon>Craniata</taxon>
        <taxon>Vertebrata</taxon>
        <taxon>Euteleostomi</taxon>
        <taxon>Actinopterygii</taxon>
        <taxon>Neopterygii</taxon>
        <taxon>Teleostei</taxon>
        <taxon>Neoteleostei</taxon>
        <taxon>Acanthomorphata</taxon>
        <taxon>Ovalentaria</taxon>
        <taxon>Atherinomorphae</taxon>
        <taxon>Cyprinodontiformes</taxon>
        <taxon>Nothobranchiidae</taxon>
        <taxon>Nothobranchius</taxon>
    </lineage>
</organism>
<reference evidence="2" key="1">
    <citation type="submission" date="2025-08" db="UniProtKB">
        <authorList>
            <consortium name="Ensembl"/>
        </authorList>
    </citation>
    <scope>IDENTIFICATION</scope>
</reference>
<keyword evidence="1" id="KW-0812">Transmembrane</keyword>
<evidence type="ECO:0000313" key="3">
    <source>
        <dbReference type="Proteomes" id="UP000694548"/>
    </source>
</evidence>